<dbReference type="PANTHER" id="PTHR30033">
    <property type="entry name" value="FLAGELLAR HOOK-ASSOCIATED PROTEIN 1"/>
    <property type="match status" value="1"/>
</dbReference>
<dbReference type="InterPro" id="IPR010930">
    <property type="entry name" value="Flg_bb/hook_C_dom"/>
</dbReference>
<reference evidence="9" key="1">
    <citation type="submission" date="2019-06" db="EMBL/GenBank/DDBJ databases">
        <authorList>
            <person name="Murdoch R.W."/>
            <person name="Fathepure B."/>
        </authorList>
    </citation>
    <scope>NUCLEOTIDE SEQUENCE</scope>
</reference>
<dbReference type="InterPro" id="IPR002371">
    <property type="entry name" value="FlgK"/>
</dbReference>
<dbReference type="NCBIfam" id="TIGR02492">
    <property type="entry name" value="flgK_ends"/>
    <property type="match status" value="1"/>
</dbReference>
<evidence type="ECO:0000259" key="6">
    <source>
        <dbReference type="Pfam" id="PF00460"/>
    </source>
</evidence>
<dbReference type="InterPro" id="IPR001444">
    <property type="entry name" value="Flag_bb_rod_N"/>
</dbReference>
<accession>A0A5B8R5B4</accession>
<dbReference type="Pfam" id="PF00460">
    <property type="entry name" value="Flg_bb_rod"/>
    <property type="match status" value="1"/>
</dbReference>
<keyword evidence="4" id="KW-0964">Secreted</keyword>
<dbReference type="Pfam" id="PF22638">
    <property type="entry name" value="FlgK_D1"/>
    <property type="match status" value="1"/>
</dbReference>
<evidence type="ECO:0008006" key="10">
    <source>
        <dbReference type="Google" id="ProtNLM"/>
    </source>
</evidence>
<comment type="subcellular location">
    <subcellularLocation>
        <location evidence="1">Bacterial flagellum</location>
    </subcellularLocation>
    <subcellularLocation>
        <location evidence="2">Secreted</location>
    </subcellularLocation>
</comment>
<dbReference type="PRINTS" id="PR01005">
    <property type="entry name" value="FLGHOOKAP1"/>
</dbReference>
<comment type="similarity">
    <text evidence="3">Belongs to the flagella basal body rod proteins family.</text>
</comment>
<dbReference type="AlphaFoldDB" id="A0A5B8R5B4"/>
<keyword evidence="5" id="KW-0975">Bacterial flagellum</keyword>
<dbReference type="EMBL" id="MN079076">
    <property type="protein sequence ID" value="QEA03710.1"/>
    <property type="molecule type" value="Genomic_DNA"/>
</dbReference>
<dbReference type="PANTHER" id="PTHR30033:SF1">
    <property type="entry name" value="FLAGELLAR HOOK-ASSOCIATED PROTEIN 1"/>
    <property type="match status" value="1"/>
</dbReference>
<feature type="domain" description="Flagellar hook-associated protein FlgK helical" evidence="8">
    <location>
        <begin position="92"/>
        <end position="329"/>
    </location>
</feature>
<evidence type="ECO:0000259" key="8">
    <source>
        <dbReference type="Pfam" id="PF22638"/>
    </source>
</evidence>
<dbReference type="GO" id="GO:0005576">
    <property type="term" value="C:extracellular region"/>
    <property type="evidence" value="ECO:0007669"/>
    <property type="project" value="UniProtKB-SubCell"/>
</dbReference>
<dbReference type="SUPFAM" id="SSF64518">
    <property type="entry name" value="Phase 1 flagellin"/>
    <property type="match status" value="2"/>
</dbReference>
<evidence type="ECO:0000313" key="9">
    <source>
        <dbReference type="EMBL" id="QEA03710.1"/>
    </source>
</evidence>
<dbReference type="Pfam" id="PF06429">
    <property type="entry name" value="Flg_bbr_C"/>
    <property type="match status" value="1"/>
</dbReference>
<evidence type="ECO:0000256" key="2">
    <source>
        <dbReference type="ARBA" id="ARBA00004613"/>
    </source>
</evidence>
<name>A0A5B8R5B4_9ZZZZ</name>
<feature type="domain" description="Flagellar basal-body/hook protein C-terminal" evidence="7">
    <location>
        <begin position="621"/>
        <end position="660"/>
    </location>
</feature>
<evidence type="ECO:0000256" key="5">
    <source>
        <dbReference type="ARBA" id="ARBA00023143"/>
    </source>
</evidence>
<feature type="domain" description="Flagellar basal body rod protein N-terminal" evidence="6">
    <location>
        <begin position="5"/>
        <end position="33"/>
    </location>
</feature>
<sequence>MGVFENGVSALQALQRAMNTTSHNISNVNTDGYSRQRTEFATRTPLGAGNGFSGSGVEVETVRRIFDQTRETSVQRNTSEYQRLETLANSAGRIDDMLGDESSGISSALQDFYGAVQDVAADPSSATSRDTLLTQARNLSSRFRGVGEQLRGFNDDVNTQLKGKTAEVNQLAGSIADLNQEISVQSGRFGEPPNDLLDQRDQLVRELSGLVDTRTVEASDGSLNVFVGTGQTLVSGFSNSELTTVRPDGDPTRLNVAITTRSGGTTDISRQIGGGEIGGLLDYRENVLNPTREEIDRMAAGLAQTFNAQHRDGLQFGGGNEGGLGGDLFSLGGPGSVADGATVDSGFAAFDPESEPALNGVRLTFDQASSQWTAENVATGDTQTFQDNDQVVSFAGMNLDMGKVSGASDGATISVDPLQDAATGMRVAIDRASQVAVAAPLRVGEVSGNDGDAAVDDFSVDSIDGLPSGGPAYRLEYTDSLPGGGTGYELVDGGGNAVNDGAGNPVTIAYDPATDAAGKAFSVDVALGGGNTATVSGALSGRPEVGDAFTLERNTGAVGDSSNAVALGDIAEQGVFDGGDTTLQEFYAGLVGEVGTKTLQAQTGRDAQESVLEQARAARDEVSGVNLDEEAADLMRFQQAYQAAAQSISIARTTFDALLSATRG</sequence>
<evidence type="ECO:0000256" key="3">
    <source>
        <dbReference type="ARBA" id="ARBA00009677"/>
    </source>
</evidence>
<gene>
    <name evidence="9" type="ORF">KBTEX_00010</name>
</gene>
<dbReference type="InterPro" id="IPR053927">
    <property type="entry name" value="FlgK_helical"/>
</dbReference>
<evidence type="ECO:0000256" key="1">
    <source>
        <dbReference type="ARBA" id="ARBA00004365"/>
    </source>
</evidence>
<dbReference type="GO" id="GO:0005198">
    <property type="term" value="F:structural molecule activity"/>
    <property type="evidence" value="ECO:0007669"/>
    <property type="project" value="InterPro"/>
</dbReference>
<evidence type="ECO:0000256" key="4">
    <source>
        <dbReference type="ARBA" id="ARBA00022525"/>
    </source>
</evidence>
<organism evidence="9">
    <name type="scientific">uncultured organism</name>
    <dbReference type="NCBI Taxonomy" id="155900"/>
    <lineage>
        <taxon>unclassified sequences</taxon>
        <taxon>environmental samples</taxon>
    </lineage>
</organism>
<protein>
    <recommendedName>
        <fullName evidence="10">Flagellar hook-associated protein 1</fullName>
    </recommendedName>
</protein>
<proteinExistence type="inferred from homology"/>
<evidence type="ECO:0000259" key="7">
    <source>
        <dbReference type="Pfam" id="PF06429"/>
    </source>
</evidence>